<dbReference type="RefSeq" id="WP_245678119.1">
    <property type="nucleotide sequence ID" value="NZ_CP012159.1"/>
</dbReference>
<protein>
    <submittedName>
        <fullName evidence="4">Chemotaxis protein CheY</fullName>
    </submittedName>
</protein>
<dbReference type="KEGG" id="ccro:CMC5_079230"/>
<gene>
    <name evidence="4" type="primary">cheY</name>
    <name evidence="4" type="ORF">CMC5_079230</name>
</gene>
<dbReference type="Gene3D" id="3.40.50.2300">
    <property type="match status" value="1"/>
</dbReference>
<feature type="modified residue" description="4-aspartylphosphate" evidence="2">
    <location>
        <position position="65"/>
    </location>
</feature>
<evidence type="ECO:0000313" key="4">
    <source>
        <dbReference type="EMBL" id="AKT43688.1"/>
    </source>
</evidence>
<dbReference type="PANTHER" id="PTHR45339">
    <property type="entry name" value="HYBRID SIGNAL TRANSDUCTION HISTIDINE KINASE J"/>
    <property type="match status" value="1"/>
</dbReference>
<name>A0A0K1ESU9_CHOCO</name>
<proteinExistence type="predicted"/>
<evidence type="ECO:0000313" key="5">
    <source>
        <dbReference type="Proteomes" id="UP000067626"/>
    </source>
</evidence>
<feature type="domain" description="Response regulatory" evidence="3">
    <location>
        <begin position="16"/>
        <end position="132"/>
    </location>
</feature>
<dbReference type="PROSITE" id="PS50110">
    <property type="entry name" value="RESPONSE_REGULATORY"/>
    <property type="match status" value="1"/>
</dbReference>
<organism evidence="4 5">
    <name type="scientific">Chondromyces crocatus</name>
    <dbReference type="NCBI Taxonomy" id="52"/>
    <lineage>
        <taxon>Bacteria</taxon>
        <taxon>Pseudomonadati</taxon>
        <taxon>Myxococcota</taxon>
        <taxon>Polyangia</taxon>
        <taxon>Polyangiales</taxon>
        <taxon>Polyangiaceae</taxon>
        <taxon>Chondromyces</taxon>
    </lineage>
</organism>
<dbReference type="InterPro" id="IPR001789">
    <property type="entry name" value="Sig_transdc_resp-reg_receiver"/>
</dbReference>
<reference evidence="4 5" key="1">
    <citation type="submission" date="2015-07" db="EMBL/GenBank/DDBJ databases">
        <title>Genome analysis of myxobacterium Chondromyces crocatus Cm c5 reveals a high potential for natural compound synthesis and the genetic basis for the loss of fruiting body formation.</title>
        <authorList>
            <person name="Zaburannyi N."/>
            <person name="Bunk B."/>
            <person name="Maier J."/>
            <person name="Overmann J."/>
            <person name="Mueller R."/>
        </authorList>
    </citation>
    <scope>NUCLEOTIDE SEQUENCE [LARGE SCALE GENOMIC DNA]</scope>
    <source>
        <strain evidence="4 5">Cm c5</strain>
    </source>
</reference>
<evidence type="ECO:0000259" key="3">
    <source>
        <dbReference type="PROSITE" id="PS50110"/>
    </source>
</evidence>
<dbReference type="SMART" id="SM00448">
    <property type="entry name" value="REC"/>
    <property type="match status" value="1"/>
</dbReference>
<dbReference type="AlphaFoldDB" id="A0A0K1ESU9"/>
<sequence>MSRVPAPEATGRRRYSVLLVEDHEMSGDMLVRRLRRRGYQVAWARDGAEGVAMAGALRPDLVIMDLNLPVLDGVAATERLKAAPETRGIPVIALTAHVTPEAERRCARAGVDGWEGKPVNFDRLLSRIEAMQQLSQRPSSTTGER</sequence>
<evidence type="ECO:0000256" key="2">
    <source>
        <dbReference type="PROSITE-ProRule" id="PRU00169"/>
    </source>
</evidence>
<keyword evidence="5" id="KW-1185">Reference proteome</keyword>
<evidence type="ECO:0000256" key="1">
    <source>
        <dbReference type="ARBA" id="ARBA00022553"/>
    </source>
</evidence>
<dbReference type="Proteomes" id="UP000067626">
    <property type="component" value="Chromosome"/>
</dbReference>
<dbReference type="Pfam" id="PF00072">
    <property type="entry name" value="Response_reg"/>
    <property type="match status" value="1"/>
</dbReference>
<dbReference type="EMBL" id="CP012159">
    <property type="protein sequence ID" value="AKT43688.1"/>
    <property type="molecule type" value="Genomic_DNA"/>
</dbReference>
<dbReference type="STRING" id="52.CMC5_079230"/>
<accession>A0A0K1ESU9</accession>
<dbReference type="InterPro" id="IPR011006">
    <property type="entry name" value="CheY-like_superfamily"/>
</dbReference>
<dbReference type="PANTHER" id="PTHR45339:SF3">
    <property type="entry name" value="HISTIDINE KINASE"/>
    <property type="match status" value="1"/>
</dbReference>
<keyword evidence="1 2" id="KW-0597">Phosphoprotein</keyword>
<dbReference type="SUPFAM" id="SSF52172">
    <property type="entry name" value="CheY-like"/>
    <property type="match status" value="1"/>
</dbReference>
<dbReference type="GO" id="GO:0000160">
    <property type="term" value="P:phosphorelay signal transduction system"/>
    <property type="evidence" value="ECO:0007669"/>
    <property type="project" value="InterPro"/>
</dbReference>